<organism evidence="2 3">
    <name type="scientific">Eruca vesicaria subsp. sativa</name>
    <name type="common">Garden rocket</name>
    <name type="synonym">Eruca sativa</name>
    <dbReference type="NCBI Taxonomy" id="29727"/>
    <lineage>
        <taxon>Eukaryota</taxon>
        <taxon>Viridiplantae</taxon>
        <taxon>Streptophyta</taxon>
        <taxon>Embryophyta</taxon>
        <taxon>Tracheophyta</taxon>
        <taxon>Spermatophyta</taxon>
        <taxon>Magnoliopsida</taxon>
        <taxon>eudicotyledons</taxon>
        <taxon>Gunneridae</taxon>
        <taxon>Pentapetalae</taxon>
        <taxon>rosids</taxon>
        <taxon>malvids</taxon>
        <taxon>Brassicales</taxon>
        <taxon>Brassicaceae</taxon>
        <taxon>Brassiceae</taxon>
        <taxon>Eruca</taxon>
    </lineage>
</organism>
<name>A0ABC8KUQ3_ERUVS</name>
<protein>
    <recommendedName>
        <fullName evidence="1">DOG1 domain-containing protein</fullName>
    </recommendedName>
</protein>
<reference evidence="2 3" key="1">
    <citation type="submission" date="2022-03" db="EMBL/GenBank/DDBJ databases">
        <authorList>
            <person name="Macdonald S."/>
            <person name="Ahmed S."/>
            <person name="Newling K."/>
        </authorList>
    </citation>
    <scope>NUCLEOTIDE SEQUENCE [LARGE SCALE GENOMIC DNA]</scope>
</reference>
<accession>A0ABC8KUQ3</accession>
<dbReference type="InterPro" id="IPR051886">
    <property type="entry name" value="Seed_Dev/Stress_Resp_Reg"/>
</dbReference>
<evidence type="ECO:0000313" key="3">
    <source>
        <dbReference type="Proteomes" id="UP001642260"/>
    </source>
</evidence>
<proteinExistence type="predicted"/>
<feature type="domain" description="DOG1" evidence="1">
    <location>
        <begin position="12"/>
        <end position="229"/>
    </location>
</feature>
<dbReference type="Proteomes" id="UP001642260">
    <property type="component" value="Unassembled WGS sequence"/>
</dbReference>
<sequence>MAGDLFRRNRPFHQLDGLYTEWSEHLTNHCLPLFRQSQPSAANNAVVLRDLISYYDTIDHYANRYTIFHFLFPSWHVNSPETSILFLGDIHPYLFTTLIQSFIESNLGAWKDQSLGMKIHMGQIKEEINITVFRLLHEMKETQERFMKCFSDNWVSAFHSQRLRPSVTVMETAASVKLDEEFVRIFREANQLRKNTITNIVDVSDVNQAALFLEGVCEFLAGFRHQVLL</sequence>
<evidence type="ECO:0000259" key="1">
    <source>
        <dbReference type="PROSITE" id="PS51806"/>
    </source>
</evidence>
<comment type="caution">
    <text evidence="2">The sequence shown here is derived from an EMBL/GenBank/DDBJ whole genome shotgun (WGS) entry which is preliminary data.</text>
</comment>
<dbReference type="PROSITE" id="PS51806">
    <property type="entry name" value="DOG1"/>
    <property type="match status" value="1"/>
</dbReference>
<dbReference type="AlphaFoldDB" id="A0ABC8KUQ3"/>
<dbReference type="PANTHER" id="PTHR46354">
    <property type="entry name" value="DOG1 DOMAIN-CONTAINING PROTEIN"/>
    <property type="match status" value="1"/>
</dbReference>
<dbReference type="InterPro" id="IPR025422">
    <property type="entry name" value="TGA_domain"/>
</dbReference>
<dbReference type="PANTHER" id="PTHR46354:SF9">
    <property type="entry name" value="PROTEIN INAPERTURATE POLLEN1"/>
    <property type="match status" value="1"/>
</dbReference>
<dbReference type="EMBL" id="CAKOAT010267377">
    <property type="protein sequence ID" value="CAH8359585.1"/>
    <property type="molecule type" value="Genomic_DNA"/>
</dbReference>
<evidence type="ECO:0000313" key="2">
    <source>
        <dbReference type="EMBL" id="CAH8359585.1"/>
    </source>
</evidence>
<keyword evidence="3" id="KW-1185">Reference proteome</keyword>
<gene>
    <name evidence="2" type="ORF">ERUC_LOCUS25341</name>
</gene>